<comment type="subunit">
    <text evidence="2">DNA polymerase III contains a core (composed of alpha, epsilon and theta chains) that associates with a tau subunit. This core dimerizes to form the POLIII' complex. PolIII' associates with the gamma complex (composed of gamma, delta, delta', psi and chi chains) and with the beta chain to form the complete DNA polymerase III complex.</text>
</comment>
<name>A0A838ZNZ4_9FLAO</name>
<dbReference type="PANTHER" id="PTHR30231:SF41">
    <property type="entry name" value="DNA POLYMERASE III SUBUNIT EPSILON"/>
    <property type="match status" value="1"/>
</dbReference>
<dbReference type="Pfam" id="PF00929">
    <property type="entry name" value="RNase_T"/>
    <property type="match status" value="1"/>
</dbReference>
<sequence length="452" mass="52055">MYAVLDIEATGGKKGEEDIIEVAIYRYDGRQVVDQLISLVCPERKIDAYVQKLTQITPKMVKTAPKFHELAKRIIEITNGAVLVGHNVEFDYRMLKQEFKKLGYTYYRETIDTVPLSEKAFPEANSYSLGKLSKELGIPVSDRHRAAGDARATLELFKLLLEKDSLKSISKLEEEKKRVSQKFASVYEEMPNEIGLVYFLNQKKEVIYLTRAINIALATRKILTGKSGLSNKIRLEFATVRHEITGNELISWIKEANEKKRLKPKLVRNTNGFDFPYTLFVEIKDGYKTLKLDRNHRKRPNPVFQILSLKMGQKILSLITEEFQLCPKLNGISPADLDCLSFEVGECNGACKQKESPDSYNQRVDEFLEKIKLENKNFLLIEEGRRLGESSFVWVNDGVCVGYGYYELHHQIKDRKRIKERMTTVEKDSDIDSVVKGFLFTEKYRELITLPL</sequence>
<dbReference type="Proteomes" id="UP000552241">
    <property type="component" value="Unassembled WGS sequence"/>
</dbReference>
<dbReference type="GO" id="GO:0045004">
    <property type="term" value="P:DNA replication proofreading"/>
    <property type="evidence" value="ECO:0007669"/>
    <property type="project" value="TreeGrafter"/>
</dbReference>
<protein>
    <submittedName>
        <fullName evidence="4">DNA polymerase III subunit epsilon</fullName>
    </submittedName>
</protein>
<proteinExistence type="predicted"/>
<dbReference type="AlphaFoldDB" id="A0A838ZNZ4"/>
<accession>A0A838ZNZ4</accession>
<dbReference type="GO" id="GO:0003887">
    <property type="term" value="F:DNA-directed DNA polymerase activity"/>
    <property type="evidence" value="ECO:0007669"/>
    <property type="project" value="InterPro"/>
</dbReference>
<dbReference type="InterPro" id="IPR036397">
    <property type="entry name" value="RNaseH_sf"/>
</dbReference>
<evidence type="ECO:0000256" key="2">
    <source>
        <dbReference type="ARBA" id="ARBA00026073"/>
    </source>
</evidence>
<comment type="function">
    <text evidence="1">DNA polymerase III is a complex, multichain enzyme responsible for most of the replicative synthesis in bacteria. The epsilon subunit contain the editing function and is a proofreading 3'-5' exonuclease.</text>
</comment>
<dbReference type="SMART" id="SM00479">
    <property type="entry name" value="EXOIII"/>
    <property type="match status" value="1"/>
</dbReference>
<dbReference type="GO" id="GO:0005829">
    <property type="term" value="C:cytosol"/>
    <property type="evidence" value="ECO:0007669"/>
    <property type="project" value="TreeGrafter"/>
</dbReference>
<feature type="domain" description="Exonuclease" evidence="3">
    <location>
        <begin position="1"/>
        <end position="166"/>
    </location>
</feature>
<dbReference type="PANTHER" id="PTHR30231">
    <property type="entry name" value="DNA POLYMERASE III SUBUNIT EPSILON"/>
    <property type="match status" value="1"/>
</dbReference>
<dbReference type="RefSeq" id="WP_182042605.1">
    <property type="nucleotide sequence ID" value="NZ_JACDZE010000001.1"/>
</dbReference>
<dbReference type="Gene3D" id="3.30.420.10">
    <property type="entry name" value="Ribonuclease H-like superfamily/Ribonuclease H"/>
    <property type="match status" value="1"/>
</dbReference>
<dbReference type="InterPro" id="IPR012337">
    <property type="entry name" value="RNaseH-like_sf"/>
</dbReference>
<evidence type="ECO:0000313" key="5">
    <source>
        <dbReference type="Proteomes" id="UP000552241"/>
    </source>
</evidence>
<dbReference type="InterPro" id="IPR013520">
    <property type="entry name" value="Ribonucl_H"/>
</dbReference>
<dbReference type="CDD" id="cd06127">
    <property type="entry name" value="DEDDh"/>
    <property type="match status" value="1"/>
</dbReference>
<comment type="caution">
    <text evidence="4">The sequence shown here is derived from an EMBL/GenBank/DDBJ whole genome shotgun (WGS) entry which is preliminary data.</text>
</comment>
<gene>
    <name evidence="4" type="ORF">HU137_04550</name>
</gene>
<organism evidence="4 5">
    <name type="scientific">Moheibacter lacus</name>
    <dbReference type="NCBI Taxonomy" id="2745851"/>
    <lineage>
        <taxon>Bacteria</taxon>
        <taxon>Pseudomonadati</taxon>
        <taxon>Bacteroidota</taxon>
        <taxon>Flavobacteriia</taxon>
        <taxon>Flavobacteriales</taxon>
        <taxon>Weeksellaceae</taxon>
        <taxon>Moheibacter</taxon>
    </lineage>
</organism>
<keyword evidence="5" id="KW-1185">Reference proteome</keyword>
<evidence type="ECO:0000259" key="3">
    <source>
        <dbReference type="SMART" id="SM00479"/>
    </source>
</evidence>
<dbReference type="SUPFAM" id="SSF53098">
    <property type="entry name" value="Ribonuclease H-like"/>
    <property type="match status" value="1"/>
</dbReference>
<evidence type="ECO:0000256" key="1">
    <source>
        <dbReference type="ARBA" id="ARBA00025483"/>
    </source>
</evidence>
<evidence type="ECO:0000313" key="4">
    <source>
        <dbReference type="EMBL" id="MBA5629037.1"/>
    </source>
</evidence>
<dbReference type="GO" id="GO:0008408">
    <property type="term" value="F:3'-5' exonuclease activity"/>
    <property type="evidence" value="ECO:0007669"/>
    <property type="project" value="TreeGrafter"/>
</dbReference>
<dbReference type="FunFam" id="3.30.420.10:FF:000045">
    <property type="entry name" value="3'-5' exonuclease DinG"/>
    <property type="match status" value="1"/>
</dbReference>
<dbReference type="NCBIfam" id="TIGR00573">
    <property type="entry name" value="dnaq"/>
    <property type="match status" value="1"/>
</dbReference>
<reference evidence="4 5" key="1">
    <citation type="submission" date="2020-07" db="EMBL/GenBank/DDBJ databases">
        <title>Moheibacter lacus sp. nov., a member of the family Flavobacteriaceae isolated from freshwater lake sediment.</title>
        <authorList>
            <person name="Liu Y."/>
        </authorList>
    </citation>
    <scope>NUCLEOTIDE SEQUENCE [LARGE SCALE GENOMIC DNA]</scope>
    <source>
        <strain evidence="4 5">BDHS18</strain>
    </source>
</reference>
<dbReference type="GO" id="GO:0003677">
    <property type="term" value="F:DNA binding"/>
    <property type="evidence" value="ECO:0007669"/>
    <property type="project" value="InterPro"/>
</dbReference>
<dbReference type="InterPro" id="IPR006054">
    <property type="entry name" value="DnaQ"/>
</dbReference>
<dbReference type="EMBL" id="JACDZE010000001">
    <property type="protein sequence ID" value="MBA5629037.1"/>
    <property type="molecule type" value="Genomic_DNA"/>
</dbReference>